<dbReference type="AlphaFoldDB" id="A0AAV8WDD1"/>
<evidence type="ECO:0000313" key="4">
    <source>
        <dbReference type="Proteomes" id="UP001159042"/>
    </source>
</evidence>
<reference evidence="3 4" key="1">
    <citation type="journal article" date="2023" name="Insect Mol. Biol.">
        <title>Genome sequencing provides insights into the evolution of gene families encoding plant cell wall-degrading enzymes in longhorned beetles.</title>
        <authorList>
            <person name="Shin N.R."/>
            <person name="Okamura Y."/>
            <person name="Kirsch R."/>
            <person name="Pauchet Y."/>
        </authorList>
    </citation>
    <scope>NUCLEOTIDE SEQUENCE [LARGE SCALE GENOMIC DNA]</scope>
    <source>
        <strain evidence="3">EAD_L_NR</strain>
    </source>
</reference>
<keyword evidence="1" id="KW-0732">Signal</keyword>
<evidence type="ECO:0000313" key="3">
    <source>
        <dbReference type="EMBL" id="KAJ8924202.1"/>
    </source>
</evidence>
<comment type="caution">
    <text evidence="3">The sequence shown here is derived from an EMBL/GenBank/DDBJ whole genome shotgun (WGS) entry which is preliminary data.</text>
</comment>
<dbReference type="EMBL" id="JANEYG010000003">
    <property type="protein sequence ID" value="KAJ8924202.1"/>
    <property type="molecule type" value="Genomic_DNA"/>
</dbReference>
<protein>
    <recommendedName>
        <fullName evidence="2">Chitin-binding type-4 domain-containing protein</fullName>
    </recommendedName>
</protein>
<feature type="signal peptide" evidence="1">
    <location>
        <begin position="1"/>
        <end position="20"/>
    </location>
</feature>
<evidence type="ECO:0000259" key="2">
    <source>
        <dbReference type="Pfam" id="PF03067"/>
    </source>
</evidence>
<gene>
    <name evidence="3" type="ORF">NQ315_006993</name>
</gene>
<dbReference type="Pfam" id="PF03067">
    <property type="entry name" value="LPMO_10"/>
    <property type="match status" value="1"/>
</dbReference>
<proteinExistence type="predicted"/>
<feature type="domain" description="Chitin-binding type-4" evidence="2">
    <location>
        <begin position="21"/>
        <end position="206"/>
    </location>
</feature>
<name>A0AAV8WDD1_9CUCU</name>
<dbReference type="Proteomes" id="UP001159042">
    <property type="component" value="Unassembled WGS sequence"/>
</dbReference>
<sequence length="209" mass="23072">MFVKFCFYVLSAVVVKEVLGHGMMMKPPNRSSLWRFNLSLVFNYDDNQNYCGGLSVQTGNGGNCGVCGDSYTDPHPQDNENTGKYGVGIVVETYQAGSVIEVRINLTANHIGQFSYSLCVLENPDGPESGEDCFMPLSLEDGSSHYNVAKDEFDIFNRVQLPADVKCERCVLRWHYRAGNNWGQCDDGSYATGCGPQETFRSCADVAIV</sequence>
<organism evidence="3 4">
    <name type="scientific">Exocentrus adspersus</name>
    <dbReference type="NCBI Taxonomy" id="1586481"/>
    <lineage>
        <taxon>Eukaryota</taxon>
        <taxon>Metazoa</taxon>
        <taxon>Ecdysozoa</taxon>
        <taxon>Arthropoda</taxon>
        <taxon>Hexapoda</taxon>
        <taxon>Insecta</taxon>
        <taxon>Pterygota</taxon>
        <taxon>Neoptera</taxon>
        <taxon>Endopterygota</taxon>
        <taxon>Coleoptera</taxon>
        <taxon>Polyphaga</taxon>
        <taxon>Cucujiformia</taxon>
        <taxon>Chrysomeloidea</taxon>
        <taxon>Cerambycidae</taxon>
        <taxon>Lamiinae</taxon>
        <taxon>Acanthocinini</taxon>
        <taxon>Exocentrus</taxon>
    </lineage>
</organism>
<dbReference type="InterPro" id="IPR004302">
    <property type="entry name" value="Cellulose/chitin-bd_N"/>
</dbReference>
<keyword evidence="4" id="KW-1185">Reference proteome</keyword>
<evidence type="ECO:0000256" key="1">
    <source>
        <dbReference type="SAM" id="SignalP"/>
    </source>
</evidence>
<accession>A0AAV8WDD1</accession>
<feature type="chain" id="PRO_5043529933" description="Chitin-binding type-4 domain-containing protein" evidence="1">
    <location>
        <begin position="21"/>
        <end position="209"/>
    </location>
</feature>